<dbReference type="GO" id="GO:0009082">
    <property type="term" value="P:branched-chain amino acid biosynthetic process"/>
    <property type="evidence" value="ECO:0007669"/>
    <property type="project" value="TreeGrafter"/>
</dbReference>
<dbReference type="InterPro" id="IPR037237">
    <property type="entry name" value="IlvD/EDD_N"/>
</dbReference>
<sequence length="726" mass="81670">MQTPDSARPQDAEQDNAALGFFFTDPATFTQPKARGASQVMLYVTGMTEEDMDKPQVGIASIWWEGNPCNMHLLDLAGEVKDVTHPSVNNPVHTQSTIDGTASNGGTGTNVAQKRFFRANEKTLNVLISKWLVSQDLSYTVCASKPFHDVISSATGNPSYPILSRERHDRLLNGQFQLFCDLVGDFVNAEFEKACRLKFLNLIHDIWTSSGKDSIVGASLAFIDSLWRFRFIAVLATVKNDGHKAPAVAKVIERDNIQTTTVWNDTTDSWDKVVKTVTPGGAFDEGGAVIQKLRDLNNHFKSSKQRGALKKIQEALSYPELDPMTDKDVRVAYTCKVIRRSVVNYSAYEAIFQSTKDSTSVWTALSSMDWLLAVEMEAVTSFVARLALVEAQSENLVSSYMGFFRRLAEKKLKSYKFDAMAIEPSRAKEANEDSHRRYVKTQAQFFGPGKTCLRRTLLQLQARFPRVTKEAMLCVLLDPRTKSSAKKLAADSSIPRKEEKAVYKDSYDFLRDEHRQVFAQMSKQGKIPMSQQASSQSSMFSQESTSPSSSPSSTGWDDEDELLLGAPIRARKTREEVKESEVNARVDAVVKDWLELEPEWLEVAQQQNPDMSKEDLSKDMTTDSHNGMCWALLGLYKHVDVLRWFREEGEFLFPSIALLVRIHLGKVSSSAFQERLFSTGGKVMGPLRTRTDSRRAEKQLLLRHNREEITNLKHDARNAIEPKVVL</sequence>
<dbReference type="Pfam" id="PF05699">
    <property type="entry name" value="Dimer_Tnp_hAT"/>
    <property type="match status" value="1"/>
</dbReference>
<dbReference type="GO" id="GO:0046983">
    <property type="term" value="F:protein dimerization activity"/>
    <property type="evidence" value="ECO:0007669"/>
    <property type="project" value="InterPro"/>
</dbReference>
<dbReference type="Proteomes" id="UP000006643">
    <property type="component" value="Unassembled WGS sequence"/>
</dbReference>
<dbReference type="AlphaFoldDB" id="D0MU75"/>
<accession>D0MU75</accession>
<feature type="compositionally biased region" description="Low complexity" evidence="1">
    <location>
        <begin position="530"/>
        <end position="553"/>
    </location>
</feature>
<dbReference type="HOGENOM" id="CLU_023074_0_0_1"/>
<organism evidence="3 4">
    <name type="scientific">Phytophthora infestans (strain T30-4)</name>
    <name type="common">Potato late blight agent</name>
    <dbReference type="NCBI Taxonomy" id="403677"/>
    <lineage>
        <taxon>Eukaryota</taxon>
        <taxon>Sar</taxon>
        <taxon>Stramenopiles</taxon>
        <taxon>Oomycota</taxon>
        <taxon>Peronosporomycetes</taxon>
        <taxon>Peronosporales</taxon>
        <taxon>Peronosporaceae</taxon>
        <taxon>Phytophthora</taxon>
    </lineage>
</organism>
<dbReference type="eggNOG" id="KOG2448">
    <property type="taxonomic scope" value="Eukaryota"/>
</dbReference>
<feature type="region of interest" description="Disordered" evidence="1">
    <location>
        <begin position="522"/>
        <end position="559"/>
    </location>
</feature>
<dbReference type="PANTHER" id="PTHR21000">
    <property type="entry name" value="DIHYDROXY-ACID DEHYDRATASE DAD"/>
    <property type="match status" value="1"/>
</dbReference>
<proteinExistence type="predicted"/>
<dbReference type="SUPFAM" id="SSF143975">
    <property type="entry name" value="IlvD/EDD N-terminal domain-like"/>
    <property type="match status" value="1"/>
</dbReference>
<dbReference type="SUPFAM" id="SSF53098">
    <property type="entry name" value="Ribonuclease H-like"/>
    <property type="match status" value="1"/>
</dbReference>
<dbReference type="InterPro" id="IPR012337">
    <property type="entry name" value="RNaseH-like_sf"/>
</dbReference>
<dbReference type="InterPro" id="IPR008906">
    <property type="entry name" value="HATC_C_dom"/>
</dbReference>
<dbReference type="PANTHER" id="PTHR21000:SF5">
    <property type="entry name" value="DIHYDROXY-ACID DEHYDRATASE, MITOCHONDRIAL"/>
    <property type="match status" value="1"/>
</dbReference>
<dbReference type="InterPro" id="IPR050165">
    <property type="entry name" value="DHAD_IlvD/Edd"/>
</dbReference>
<reference evidence="4" key="1">
    <citation type="journal article" date="2009" name="Nature">
        <title>Genome sequence and analysis of the Irish potato famine pathogen Phytophthora infestans.</title>
        <authorList>
            <consortium name="The Broad Institute Genome Sequencing Platform"/>
            <person name="Haas B.J."/>
            <person name="Kamoun S."/>
            <person name="Zody M.C."/>
            <person name="Jiang R.H."/>
            <person name="Handsaker R.E."/>
            <person name="Cano L.M."/>
            <person name="Grabherr M."/>
            <person name="Kodira C.D."/>
            <person name="Raffaele S."/>
            <person name="Torto-Alalibo T."/>
            <person name="Bozkurt T.O."/>
            <person name="Ah-Fong A.M."/>
            <person name="Alvarado L."/>
            <person name="Anderson V.L."/>
            <person name="Armstrong M.R."/>
            <person name="Avrova A."/>
            <person name="Baxter L."/>
            <person name="Beynon J."/>
            <person name="Boevink P.C."/>
            <person name="Bollmann S.R."/>
            <person name="Bos J.I."/>
            <person name="Bulone V."/>
            <person name="Cai G."/>
            <person name="Cakir C."/>
            <person name="Carrington J.C."/>
            <person name="Chawner M."/>
            <person name="Conti L."/>
            <person name="Costanzo S."/>
            <person name="Ewan R."/>
            <person name="Fahlgren N."/>
            <person name="Fischbach M.A."/>
            <person name="Fugelstad J."/>
            <person name="Gilroy E.M."/>
            <person name="Gnerre S."/>
            <person name="Green P.J."/>
            <person name="Grenville-Briggs L.J."/>
            <person name="Griffith J."/>
            <person name="Grunwald N.J."/>
            <person name="Horn K."/>
            <person name="Horner N.R."/>
            <person name="Hu C.H."/>
            <person name="Huitema E."/>
            <person name="Jeong D.H."/>
            <person name="Jones A.M."/>
            <person name="Jones J.D."/>
            <person name="Jones R.W."/>
            <person name="Karlsson E.K."/>
            <person name="Kunjeti S.G."/>
            <person name="Lamour K."/>
            <person name="Liu Z."/>
            <person name="Ma L."/>
            <person name="Maclean D."/>
            <person name="Chibucos M.C."/>
            <person name="McDonald H."/>
            <person name="McWalters J."/>
            <person name="Meijer H.J."/>
            <person name="Morgan W."/>
            <person name="Morris P.F."/>
            <person name="Munro C.A."/>
            <person name="O'Neill K."/>
            <person name="Ospina-Giraldo M."/>
            <person name="Pinzon A."/>
            <person name="Pritchard L."/>
            <person name="Ramsahoye B."/>
            <person name="Ren Q."/>
            <person name="Restrepo S."/>
            <person name="Roy S."/>
            <person name="Sadanandom A."/>
            <person name="Savidor A."/>
            <person name="Schornack S."/>
            <person name="Schwartz D.C."/>
            <person name="Schumann U.D."/>
            <person name="Schwessinger B."/>
            <person name="Seyer L."/>
            <person name="Sharpe T."/>
            <person name="Silvar C."/>
            <person name="Song J."/>
            <person name="Studholme D.J."/>
            <person name="Sykes S."/>
            <person name="Thines M."/>
            <person name="van de Vondervoort P.J."/>
            <person name="Phuntumart V."/>
            <person name="Wawra S."/>
            <person name="Weide R."/>
            <person name="Win J."/>
            <person name="Young C."/>
            <person name="Zhou S."/>
            <person name="Fry W."/>
            <person name="Meyers B.C."/>
            <person name="van West P."/>
            <person name="Ristaino J."/>
            <person name="Govers F."/>
            <person name="Birch P.R."/>
            <person name="Whisson S.C."/>
            <person name="Judelson H.S."/>
            <person name="Nusbaum C."/>
        </authorList>
    </citation>
    <scope>NUCLEOTIDE SEQUENCE [LARGE SCALE GENOMIC DNA]</scope>
    <source>
        <strain evidence="4">T30-4</strain>
    </source>
</reference>
<evidence type="ECO:0000313" key="4">
    <source>
        <dbReference type="Proteomes" id="UP000006643"/>
    </source>
</evidence>
<protein>
    <recommendedName>
        <fullName evidence="2">HAT C-terminal dimerisation domain-containing protein</fullName>
    </recommendedName>
</protein>
<evidence type="ECO:0000256" key="1">
    <source>
        <dbReference type="SAM" id="MobiDB-lite"/>
    </source>
</evidence>
<dbReference type="VEuPathDB" id="FungiDB:PITG_01836"/>
<gene>
    <name evidence="3" type="ORF">PITG_01836</name>
</gene>
<feature type="domain" description="HAT C-terminal dimerisation" evidence="2">
    <location>
        <begin position="637"/>
        <end position="704"/>
    </location>
</feature>
<dbReference type="OMA" id="DENETTH"/>
<dbReference type="GeneID" id="9469306"/>
<dbReference type="GO" id="GO:0004160">
    <property type="term" value="F:dihydroxy-acid dehydratase activity"/>
    <property type="evidence" value="ECO:0007669"/>
    <property type="project" value="TreeGrafter"/>
</dbReference>
<dbReference type="KEGG" id="pif:PITG_01836"/>
<dbReference type="EMBL" id="DS028119">
    <property type="protein sequence ID" value="EEY61522.1"/>
    <property type="molecule type" value="Genomic_DNA"/>
</dbReference>
<dbReference type="STRING" id="403677.D0MU75"/>
<evidence type="ECO:0000259" key="2">
    <source>
        <dbReference type="Pfam" id="PF05699"/>
    </source>
</evidence>
<dbReference type="InParanoid" id="D0MU75"/>
<name>D0MU75_PHYIT</name>
<keyword evidence="4" id="KW-1185">Reference proteome</keyword>
<dbReference type="OrthoDB" id="124635at2759"/>
<evidence type="ECO:0000313" key="3">
    <source>
        <dbReference type="EMBL" id="EEY61522.1"/>
    </source>
</evidence>
<dbReference type="RefSeq" id="XP_002908439.1">
    <property type="nucleotide sequence ID" value="XM_002908393.1"/>
</dbReference>